<name>A0ACA9RB05_9GLOM</name>
<keyword evidence="2" id="KW-1185">Reference proteome</keyword>
<dbReference type="EMBL" id="CAJVQC010047394">
    <property type="protein sequence ID" value="CAG8784677.1"/>
    <property type="molecule type" value="Genomic_DNA"/>
</dbReference>
<accession>A0ACA9RB05</accession>
<sequence length="262" mass="30959">VRNVGNKRQSSRIRVPQVKISNNLKTSFNLENYDILCLFDVEFPYTKKIFETLSVNQVNMFRTKWPQAEEVDLIESFWDSSQLKPLVNRYTKVIKNHVDDYSFNVNFKALLTDLMKQKRENYNHPEDYETFWCHNFYIQMILQIIRKHSSIHDSTISEYQYRKEIVNILLASIFHDVETAIWIQTERLGDKHDGILYYNLNGIKVIVGYMEVVGNAFASNTSDKNSDLEKLLKAMMILLWYQDAHQQINAPKKLQSFAILVF</sequence>
<reference evidence="1" key="1">
    <citation type="submission" date="2021-06" db="EMBL/GenBank/DDBJ databases">
        <authorList>
            <person name="Kallberg Y."/>
            <person name="Tangrot J."/>
            <person name="Rosling A."/>
        </authorList>
    </citation>
    <scope>NUCLEOTIDE SEQUENCE</scope>
    <source>
        <strain evidence="1">MA461A</strain>
    </source>
</reference>
<feature type="non-terminal residue" evidence="1">
    <location>
        <position position="1"/>
    </location>
</feature>
<feature type="non-terminal residue" evidence="1">
    <location>
        <position position="262"/>
    </location>
</feature>
<dbReference type="Proteomes" id="UP000789920">
    <property type="component" value="Unassembled WGS sequence"/>
</dbReference>
<organism evidence="1 2">
    <name type="scientific">Racocetra persica</name>
    <dbReference type="NCBI Taxonomy" id="160502"/>
    <lineage>
        <taxon>Eukaryota</taxon>
        <taxon>Fungi</taxon>
        <taxon>Fungi incertae sedis</taxon>
        <taxon>Mucoromycota</taxon>
        <taxon>Glomeromycotina</taxon>
        <taxon>Glomeromycetes</taxon>
        <taxon>Diversisporales</taxon>
        <taxon>Gigasporaceae</taxon>
        <taxon>Racocetra</taxon>
    </lineage>
</organism>
<comment type="caution">
    <text evidence="1">The sequence shown here is derived from an EMBL/GenBank/DDBJ whole genome shotgun (WGS) entry which is preliminary data.</text>
</comment>
<gene>
    <name evidence="1" type="ORF">RPERSI_LOCUS18101</name>
</gene>
<evidence type="ECO:0000313" key="1">
    <source>
        <dbReference type="EMBL" id="CAG8784677.1"/>
    </source>
</evidence>
<protein>
    <submittedName>
        <fullName evidence="1">32996_t:CDS:1</fullName>
    </submittedName>
</protein>
<evidence type="ECO:0000313" key="2">
    <source>
        <dbReference type="Proteomes" id="UP000789920"/>
    </source>
</evidence>
<proteinExistence type="predicted"/>